<keyword evidence="2" id="KW-1185">Reference proteome</keyword>
<gene>
    <name evidence="1" type="ORF">AMECASPLE_001833</name>
</gene>
<dbReference type="EMBL" id="JAHRIP010084702">
    <property type="protein sequence ID" value="MEQ2313420.1"/>
    <property type="molecule type" value="Genomic_DNA"/>
</dbReference>
<protein>
    <submittedName>
        <fullName evidence="1">Uncharacterized protein</fullName>
    </submittedName>
</protein>
<reference evidence="1 2" key="1">
    <citation type="submission" date="2021-06" db="EMBL/GenBank/DDBJ databases">
        <authorList>
            <person name="Palmer J.M."/>
        </authorList>
    </citation>
    <scope>NUCLEOTIDE SEQUENCE [LARGE SCALE GENOMIC DNA]</scope>
    <source>
        <strain evidence="1 2">AS_MEX2019</strain>
        <tissue evidence="1">Muscle</tissue>
    </source>
</reference>
<proteinExistence type="predicted"/>
<organism evidence="1 2">
    <name type="scientific">Ameca splendens</name>
    <dbReference type="NCBI Taxonomy" id="208324"/>
    <lineage>
        <taxon>Eukaryota</taxon>
        <taxon>Metazoa</taxon>
        <taxon>Chordata</taxon>
        <taxon>Craniata</taxon>
        <taxon>Vertebrata</taxon>
        <taxon>Euteleostomi</taxon>
        <taxon>Actinopterygii</taxon>
        <taxon>Neopterygii</taxon>
        <taxon>Teleostei</taxon>
        <taxon>Neoteleostei</taxon>
        <taxon>Acanthomorphata</taxon>
        <taxon>Ovalentaria</taxon>
        <taxon>Atherinomorphae</taxon>
        <taxon>Cyprinodontiformes</taxon>
        <taxon>Goodeidae</taxon>
        <taxon>Ameca</taxon>
    </lineage>
</organism>
<evidence type="ECO:0000313" key="2">
    <source>
        <dbReference type="Proteomes" id="UP001469553"/>
    </source>
</evidence>
<evidence type="ECO:0000313" key="1">
    <source>
        <dbReference type="EMBL" id="MEQ2313420.1"/>
    </source>
</evidence>
<dbReference type="Proteomes" id="UP001469553">
    <property type="component" value="Unassembled WGS sequence"/>
</dbReference>
<sequence>MSAALKMNELLVVAVKMPFDDVLCSELIEYYIHRGGVCYRPKSHPPPMTTPTSPIPPKQSCCSGFSAGGGHFQHAAGGNPHSALPLLHSKLQTRSLLNLENPNISLPAERLACQGRLIGLKWLNNLRANGVHLWPREPKPANR</sequence>
<name>A0ABV1A4V1_9TELE</name>
<comment type="caution">
    <text evidence="1">The sequence shown here is derived from an EMBL/GenBank/DDBJ whole genome shotgun (WGS) entry which is preliminary data.</text>
</comment>
<accession>A0ABV1A4V1</accession>